<keyword evidence="3" id="KW-1185">Reference proteome</keyword>
<keyword evidence="1" id="KW-1133">Transmembrane helix</keyword>
<name>A0A1E5JNC1_9GAMM</name>
<gene>
    <name evidence="2" type="ORF">lpari_03054</name>
</gene>
<dbReference type="Proteomes" id="UP000095229">
    <property type="component" value="Unassembled WGS sequence"/>
</dbReference>
<keyword evidence="1" id="KW-0472">Membrane</keyword>
<comment type="caution">
    <text evidence="2">The sequence shown here is derived from an EMBL/GenBank/DDBJ whole genome shotgun (WGS) entry which is preliminary data.</text>
</comment>
<protein>
    <submittedName>
        <fullName evidence="2">Uncharacterized protein</fullName>
    </submittedName>
</protein>
<accession>A0A1E5JNC1</accession>
<dbReference type="AlphaFoldDB" id="A0A1E5JNC1"/>
<keyword evidence="1" id="KW-0812">Transmembrane</keyword>
<dbReference type="OrthoDB" id="9929884at2"/>
<reference evidence="2 3" key="1">
    <citation type="submission" date="2016-02" db="EMBL/GenBank/DDBJ databases">
        <title>Secondary metabolites in Legionella.</title>
        <authorList>
            <person name="Tobias N.J."/>
            <person name="Bode H.B."/>
        </authorList>
    </citation>
    <scope>NUCLEOTIDE SEQUENCE [LARGE SCALE GENOMIC DNA]</scope>
    <source>
        <strain evidence="2 3">DSM 19216</strain>
    </source>
</reference>
<dbReference type="PATRIC" id="fig|45071.6.peg.919"/>
<evidence type="ECO:0000313" key="3">
    <source>
        <dbReference type="Proteomes" id="UP000095229"/>
    </source>
</evidence>
<feature type="transmembrane region" description="Helical" evidence="1">
    <location>
        <begin position="16"/>
        <end position="41"/>
    </location>
</feature>
<proteinExistence type="predicted"/>
<organism evidence="2 3">
    <name type="scientific">Legionella parisiensis</name>
    <dbReference type="NCBI Taxonomy" id="45071"/>
    <lineage>
        <taxon>Bacteria</taxon>
        <taxon>Pseudomonadati</taxon>
        <taxon>Pseudomonadota</taxon>
        <taxon>Gammaproteobacteria</taxon>
        <taxon>Legionellales</taxon>
        <taxon>Legionellaceae</taxon>
        <taxon>Legionella</taxon>
    </lineage>
</organism>
<feature type="transmembrane region" description="Helical" evidence="1">
    <location>
        <begin position="138"/>
        <end position="158"/>
    </location>
</feature>
<sequence length="176" mass="20563">MDKLHEDAVHINEKQWIIPLVIFIICFIVVIFAINQIIILAKPHTNLNTNKSYTPIDEEISSLINNPEILSYQMLEKKPLLNFQNGSALQTQLNILPQIKNLPPIDQNTIIRVKLVEWKIKQLQDQFNQFSTDNNEPIIFKTLFWLLSFLVWIGSIVGGKMLNFLTDRYIINKYWG</sequence>
<evidence type="ECO:0000256" key="1">
    <source>
        <dbReference type="SAM" id="Phobius"/>
    </source>
</evidence>
<dbReference type="RefSeq" id="WP_058516755.1">
    <property type="nucleotide sequence ID" value="NZ_CAAAIE010000002.1"/>
</dbReference>
<dbReference type="EMBL" id="LSOG01000082">
    <property type="protein sequence ID" value="OEH46002.1"/>
    <property type="molecule type" value="Genomic_DNA"/>
</dbReference>
<evidence type="ECO:0000313" key="2">
    <source>
        <dbReference type="EMBL" id="OEH46002.1"/>
    </source>
</evidence>